<evidence type="ECO:0000313" key="2">
    <source>
        <dbReference type="Proteomes" id="UP000541444"/>
    </source>
</evidence>
<gene>
    <name evidence="1" type="ORF">GIB67_003425</name>
</gene>
<proteinExistence type="predicted"/>
<dbReference type="EMBL" id="JACGCM010000140">
    <property type="protein sequence ID" value="KAF6175937.1"/>
    <property type="molecule type" value="Genomic_DNA"/>
</dbReference>
<name>A0A7J7P938_9MAGN</name>
<accession>A0A7J7P938</accession>
<keyword evidence="2" id="KW-1185">Reference proteome</keyword>
<dbReference type="AlphaFoldDB" id="A0A7J7P938"/>
<sequence>MKRSPFVYCLSVENHSCSRICDSKLKFFQLRILHAQGYLIQSSSLCESKARQFCSNWNLPEMLSLKQPIKCNLSLHNLEYLRQLGLPIGSSMSYLRMQKSSDSPSVIVVVAVGCQVNHTLLRLMEL</sequence>
<organism evidence="1 2">
    <name type="scientific">Kingdonia uniflora</name>
    <dbReference type="NCBI Taxonomy" id="39325"/>
    <lineage>
        <taxon>Eukaryota</taxon>
        <taxon>Viridiplantae</taxon>
        <taxon>Streptophyta</taxon>
        <taxon>Embryophyta</taxon>
        <taxon>Tracheophyta</taxon>
        <taxon>Spermatophyta</taxon>
        <taxon>Magnoliopsida</taxon>
        <taxon>Ranunculales</taxon>
        <taxon>Circaeasteraceae</taxon>
        <taxon>Kingdonia</taxon>
    </lineage>
</organism>
<reference evidence="1 2" key="1">
    <citation type="journal article" date="2020" name="IScience">
        <title>Genome Sequencing of the Endangered Kingdonia uniflora (Circaeasteraceae, Ranunculales) Reveals Potential Mechanisms of Evolutionary Specialization.</title>
        <authorList>
            <person name="Sun Y."/>
            <person name="Deng T."/>
            <person name="Zhang A."/>
            <person name="Moore M.J."/>
            <person name="Landis J.B."/>
            <person name="Lin N."/>
            <person name="Zhang H."/>
            <person name="Zhang X."/>
            <person name="Huang J."/>
            <person name="Zhang X."/>
            <person name="Sun H."/>
            <person name="Wang H."/>
        </authorList>
    </citation>
    <scope>NUCLEOTIDE SEQUENCE [LARGE SCALE GENOMIC DNA]</scope>
    <source>
        <strain evidence="1">TB1705</strain>
        <tissue evidence="1">Leaf</tissue>
    </source>
</reference>
<protein>
    <submittedName>
        <fullName evidence="1">Uncharacterized protein</fullName>
    </submittedName>
</protein>
<evidence type="ECO:0000313" key="1">
    <source>
        <dbReference type="EMBL" id="KAF6175937.1"/>
    </source>
</evidence>
<dbReference type="Proteomes" id="UP000541444">
    <property type="component" value="Unassembled WGS sequence"/>
</dbReference>
<comment type="caution">
    <text evidence="1">The sequence shown here is derived from an EMBL/GenBank/DDBJ whole genome shotgun (WGS) entry which is preliminary data.</text>
</comment>